<comment type="caution">
    <text evidence="1">The sequence shown here is derived from an EMBL/GenBank/DDBJ whole genome shotgun (WGS) entry which is preliminary data.</text>
</comment>
<organism evidence="1">
    <name type="scientific">Planktothricoides sp. SpSt-374</name>
    <dbReference type="NCBI Taxonomy" id="2282167"/>
    <lineage>
        <taxon>Bacteria</taxon>
        <taxon>Bacillati</taxon>
        <taxon>Cyanobacteriota</taxon>
        <taxon>Cyanophyceae</taxon>
        <taxon>Oscillatoriophycideae</taxon>
        <taxon>Oscillatoriales</taxon>
        <taxon>Oscillatoriaceae</taxon>
        <taxon>Planktothricoides</taxon>
    </lineage>
</organism>
<name>A0A7C3VLJ5_9CYAN</name>
<dbReference type="AlphaFoldDB" id="A0A7C3VLJ5"/>
<dbReference type="EMBL" id="DSPX01000086">
    <property type="protein sequence ID" value="HGG00718.1"/>
    <property type="molecule type" value="Genomic_DNA"/>
</dbReference>
<proteinExistence type="predicted"/>
<evidence type="ECO:0000313" key="1">
    <source>
        <dbReference type="EMBL" id="HGG00718.1"/>
    </source>
</evidence>
<accession>A0A7C3VLJ5</accession>
<gene>
    <name evidence="1" type="ORF">ENR15_08735</name>
</gene>
<protein>
    <submittedName>
        <fullName evidence="1">Uncharacterized protein</fullName>
    </submittedName>
</protein>
<sequence length="113" mass="12890">MATLPPEELRDAWARVFAYAWSREESQFLRPLNKDPRQTITEVAAARSNQYPAELVESCQTILRYVNDPNSEEGFLALPPLPDSFRQGHLGLSEEQLYTYAIQDGLYGVLRVC</sequence>
<reference evidence="1" key="1">
    <citation type="journal article" date="2020" name="mSystems">
        <title>Genome- and Community-Level Interaction Insights into Carbon Utilization and Element Cycling Functions of Hydrothermarchaeota in Hydrothermal Sediment.</title>
        <authorList>
            <person name="Zhou Z."/>
            <person name="Liu Y."/>
            <person name="Xu W."/>
            <person name="Pan J."/>
            <person name="Luo Z.H."/>
            <person name="Li M."/>
        </authorList>
    </citation>
    <scope>NUCLEOTIDE SEQUENCE [LARGE SCALE GENOMIC DNA]</scope>
    <source>
        <strain evidence="1">SpSt-374</strain>
    </source>
</reference>